<feature type="binding site" evidence="10">
    <location>
        <position position="41"/>
    </location>
    <ligand>
        <name>ATP</name>
        <dbReference type="ChEBI" id="CHEBI:30616"/>
    </ligand>
</feature>
<dbReference type="InterPro" id="IPR000719">
    <property type="entry name" value="Prot_kinase_dom"/>
</dbReference>
<comment type="catalytic activity">
    <reaction evidence="8">
        <text>L-threonyl-[protein] + ATP = O-phospho-L-threonyl-[protein] + ADP + H(+)</text>
        <dbReference type="Rhea" id="RHEA:46608"/>
        <dbReference type="Rhea" id="RHEA-COMP:11060"/>
        <dbReference type="Rhea" id="RHEA-COMP:11605"/>
        <dbReference type="ChEBI" id="CHEBI:15378"/>
        <dbReference type="ChEBI" id="CHEBI:30013"/>
        <dbReference type="ChEBI" id="CHEBI:30616"/>
        <dbReference type="ChEBI" id="CHEBI:61977"/>
        <dbReference type="ChEBI" id="CHEBI:456216"/>
        <dbReference type="EC" id="2.7.11.1"/>
    </reaction>
</comment>
<dbReference type="CDD" id="cd06577">
    <property type="entry name" value="PASTA_pknB"/>
    <property type="match status" value="3"/>
</dbReference>
<gene>
    <name evidence="14" type="ORF">BSZ40_08220</name>
</gene>
<feature type="region of interest" description="Disordered" evidence="11">
    <location>
        <begin position="632"/>
        <end position="680"/>
    </location>
</feature>
<dbReference type="RefSeq" id="WP_073825134.1">
    <property type="nucleotide sequence ID" value="NZ_MQVS01000008.1"/>
</dbReference>
<dbReference type="Gene3D" id="1.10.510.10">
    <property type="entry name" value="Transferase(Phosphotransferase) domain 1"/>
    <property type="match status" value="1"/>
</dbReference>
<feature type="domain" description="PASTA" evidence="13">
    <location>
        <begin position="527"/>
        <end position="594"/>
    </location>
</feature>
<dbReference type="SMART" id="SM00740">
    <property type="entry name" value="PASTA"/>
    <property type="match status" value="4"/>
</dbReference>
<dbReference type="PANTHER" id="PTHR43289">
    <property type="entry name" value="MITOGEN-ACTIVATED PROTEIN KINASE KINASE KINASE 20-RELATED"/>
    <property type="match status" value="1"/>
</dbReference>
<dbReference type="InterPro" id="IPR011009">
    <property type="entry name" value="Kinase-like_dom_sf"/>
</dbReference>
<keyword evidence="15" id="KW-1185">Reference proteome</keyword>
<name>A0A1Q5PV29_9ACTO</name>
<dbReference type="InterPro" id="IPR017441">
    <property type="entry name" value="Protein_kinase_ATP_BS"/>
</dbReference>
<evidence type="ECO:0000256" key="10">
    <source>
        <dbReference type="PROSITE-ProRule" id="PRU10141"/>
    </source>
</evidence>
<keyword evidence="2" id="KW-0723">Serine/threonine-protein kinase</keyword>
<dbReference type="PROSITE" id="PS00108">
    <property type="entry name" value="PROTEIN_KINASE_ST"/>
    <property type="match status" value="1"/>
</dbReference>
<feature type="compositionally biased region" description="Low complexity" evidence="11">
    <location>
        <begin position="668"/>
        <end position="680"/>
    </location>
</feature>
<dbReference type="InterPro" id="IPR005543">
    <property type="entry name" value="PASTA_dom"/>
</dbReference>
<dbReference type="Gene3D" id="3.30.200.20">
    <property type="entry name" value="Phosphorylase Kinase, domain 1"/>
    <property type="match status" value="1"/>
</dbReference>
<dbReference type="EMBL" id="MQVS01000008">
    <property type="protein sequence ID" value="OKL51285.1"/>
    <property type="molecule type" value="Genomic_DNA"/>
</dbReference>
<feature type="domain" description="Protein kinase" evidence="12">
    <location>
        <begin position="12"/>
        <end position="280"/>
    </location>
</feature>
<dbReference type="Pfam" id="PF03793">
    <property type="entry name" value="PASTA"/>
    <property type="match status" value="4"/>
</dbReference>
<evidence type="ECO:0000256" key="4">
    <source>
        <dbReference type="ARBA" id="ARBA00022737"/>
    </source>
</evidence>
<keyword evidence="5 10" id="KW-0547">Nucleotide-binding</keyword>
<keyword evidence="7 10" id="KW-0067">ATP-binding</keyword>
<feature type="domain" description="PASTA" evidence="13">
    <location>
        <begin position="459"/>
        <end position="526"/>
    </location>
</feature>
<dbReference type="AlphaFoldDB" id="A0A1Q5PV29"/>
<dbReference type="InParanoid" id="A0A1Q5PV29"/>
<dbReference type="SUPFAM" id="SSF56112">
    <property type="entry name" value="Protein kinase-like (PK-like)"/>
    <property type="match status" value="1"/>
</dbReference>
<evidence type="ECO:0000256" key="5">
    <source>
        <dbReference type="ARBA" id="ARBA00022741"/>
    </source>
</evidence>
<keyword evidence="4" id="KW-0677">Repeat</keyword>
<evidence type="ECO:0000256" key="2">
    <source>
        <dbReference type="ARBA" id="ARBA00022527"/>
    </source>
</evidence>
<dbReference type="NCBIfam" id="NF033483">
    <property type="entry name" value="PknB_PASTA_kin"/>
    <property type="match status" value="1"/>
</dbReference>
<dbReference type="InterPro" id="IPR008271">
    <property type="entry name" value="Ser/Thr_kinase_AS"/>
</dbReference>
<evidence type="ECO:0000259" key="12">
    <source>
        <dbReference type="PROSITE" id="PS50011"/>
    </source>
</evidence>
<dbReference type="GO" id="GO:0005524">
    <property type="term" value="F:ATP binding"/>
    <property type="evidence" value="ECO:0007669"/>
    <property type="project" value="UniProtKB-UniRule"/>
</dbReference>
<dbReference type="Proteomes" id="UP000185612">
    <property type="component" value="Unassembled WGS sequence"/>
</dbReference>
<proteinExistence type="predicted"/>
<evidence type="ECO:0000259" key="13">
    <source>
        <dbReference type="PROSITE" id="PS51178"/>
    </source>
</evidence>
<dbReference type="PROSITE" id="PS51178">
    <property type="entry name" value="PASTA"/>
    <property type="match status" value="4"/>
</dbReference>
<dbReference type="SMART" id="SM00220">
    <property type="entry name" value="S_TKc"/>
    <property type="match status" value="1"/>
</dbReference>
<evidence type="ECO:0000313" key="15">
    <source>
        <dbReference type="Proteomes" id="UP000185612"/>
    </source>
</evidence>
<evidence type="ECO:0000256" key="6">
    <source>
        <dbReference type="ARBA" id="ARBA00022777"/>
    </source>
</evidence>
<dbReference type="FunFam" id="1.10.510.10:FF:000021">
    <property type="entry name" value="Serine/threonine protein kinase"/>
    <property type="match status" value="1"/>
</dbReference>
<feature type="domain" description="PASTA" evidence="13">
    <location>
        <begin position="391"/>
        <end position="458"/>
    </location>
</feature>
<dbReference type="GO" id="GO:0004674">
    <property type="term" value="F:protein serine/threonine kinase activity"/>
    <property type="evidence" value="ECO:0007669"/>
    <property type="project" value="UniProtKB-KW"/>
</dbReference>
<sequence length="680" mass="72203">MTQLPRILGGRYEVRQLIGRGGMADVYVGFDSRLNRTVAIKVLRADLARDPMFQNRFRREAQSAGRLNHPAIVAVYDTGEEATRFADGATGTVPYIIMEYVEGHTVRELLSEGDPVPIPEAVEIVAGILNALEYSHREGIVHRDIKPGNVMLTTDGKIKVMDFGIARAIEDSQSSMTQTHGVVGTAQYLSPEQARGEIVDSRSDLYSTGCVLFELLTGRPPFSGDTAVSVAYQHVQELPKPPSSIAADIPGSLDRVVLKSLAKNRDERYPDAATMRQDMLAAERGGAISAPPISSWAERAGDQTAVLGSSAVTGNTSQFPQVSPPLGTTALMGSGPAPAPAPPAAVAAPTQTEPKKPVWPWIVGVLAFLLAGLGLAYALSGGEEQEGTEEAPALVTVPDLEGLDRQGARAALEKADLQLDPGPEVQSDTVERGRFVSSDPTAGASVPPKTKVKVSFSAGAETIRVPDVRGQDEETARRKLEEAKLTVGTVAEEASNDVPEGQVVRTSPEAGTSVKSGEKVNLFLSSGPGELEVPDMRGWDSTRARQELERLGLKVGAISSVDTGEFGRDELVSTAPESGSTVKKGDTVDIVISTGLTEIQDFTGRQLAEAQEFFAKNGLNLEITTIQTNDRPDGTVLTQNPTAGKFDRGQTIKISVARPLAQQPTPEPSASTTPAATDDD</sequence>
<dbReference type="PANTHER" id="PTHR43289:SF6">
    <property type="entry name" value="SERINE_THREONINE-PROTEIN KINASE NEKL-3"/>
    <property type="match status" value="1"/>
</dbReference>
<comment type="catalytic activity">
    <reaction evidence="9">
        <text>L-seryl-[protein] + ATP = O-phospho-L-seryl-[protein] + ADP + H(+)</text>
        <dbReference type="Rhea" id="RHEA:17989"/>
        <dbReference type="Rhea" id="RHEA-COMP:9863"/>
        <dbReference type="Rhea" id="RHEA-COMP:11604"/>
        <dbReference type="ChEBI" id="CHEBI:15378"/>
        <dbReference type="ChEBI" id="CHEBI:29999"/>
        <dbReference type="ChEBI" id="CHEBI:30616"/>
        <dbReference type="ChEBI" id="CHEBI:83421"/>
        <dbReference type="ChEBI" id="CHEBI:456216"/>
        <dbReference type="EC" id="2.7.11.1"/>
    </reaction>
</comment>
<organism evidence="14 15">
    <name type="scientific">Buchananella hordeovulneris</name>
    <dbReference type="NCBI Taxonomy" id="52770"/>
    <lineage>
        <taxon>Bacteria</taxon>
        <taxon>Bacillati</taxon>
        <taxon>Actinomycetota</taxon>
        <taxon>Actinomycetes</taxon>
        <taxon>Actinomycetales</taxon>
        <taxon>Actinomycetaceae</taxon>
        <taxon>Buchananella</taxon>
    </lineage>
</organism>
<evidence type="ECO:0000256" key="9">
    <source>
        <dbReference type="ARBA" id="ARBA00048679"/>
    </source>
</evidence>
<reference evidence="15" key="1">
    <citation type="submission" date="2016-12" db="EMBL/GenBank/DDBJ databases">
        <authorList>
            <person name="Meng X."/>
        </authorList>
    </citation>
    <scope>NUCLEOTIDE SEQUENCE [LARGE SCALE GENOMIC DNA]</scope>
    <source>
        <strain evidence="15">DSM 20732</strain>
    </source>
</reference>
<keyword evidence="3" id="KW-0808">Transferase</keyword>
<evidence type="ECO:0000256" key="3">
    <source>
        <dbReference type="ARBA" id="ARBA00022679"/>
    </source>
</evidence>
<dbReference type="FunCoup" id="A0A1Q5PV29">
    <property type="interactions" value="2"/>
</dbReference>
<evidence type="ECO:0000256" key="7">
    <source>
        <dbReference type="ARBA" id="ARBA00022840"/>
    </source>
</evidence>
<evidence type="ECO:0000256" key="8">
    <source>
        <dbReference type="ARBA" id="ARBA00047899"/>
    </source>
</evidence>
<dbReference type="Gene3D" id="3.30.10.20">
    <property type="match status" value="4"/>
</dbReference>
<evidence type="ECO:0000256" key="1">
    <source>
        <dbReference type="ARBA" id="ARBA00012513"/>
    </source>
</evidence>
<dbReference type="CDD" id="cd14014">
    <property type="entry name" value="STKc_PknB_like"/>
    <property type="match status" value="1"/>
</dbReference>
<dbReference type="Pfam" id="PF00069">
    <property type="entry name" value="Pkinase"/>
    <property type="match status" value="1"/>
</dbReference>
<evidence type="ECO:0000313" key="14">
    <source>
        <dbReference type="EMBL" id="OKL51285.1"/>
    </source>
</evidence>
<keyword evidence="6" id="KW-0418">Kinase</keyword>
<dbReference type="FunFam" id="3.30.200.20:FF:000035">
    <property type="entry name" value="Serine/threonine protein kinase Stk1"/>
    <property type="match status" value="1"/>
</dbReference>
<comment type="caution">
    <text evidence="14">The sequence shown here is derived from an EMBL/GenBank/DDBJ whole genome shotgun (WGS) entry which is preliminary data.</text>
</comment>
<accession>A0A1Q5PV29</accession>
<dbReference type="EC" id="2.7.11.1" evidence="1"/>
<protein>
    <recommendedName>
        <fullName evidence="1">non-specific serine/threonine protein kinase</fullName>
        <ecNumber evidence="1">2.7.11.1</ecNumber>
    </recommendedName>
</protein>
<evidence type="ECO:0000256" key="11">
    <source>
        <dbReference type="SAM" id="MobiDB-lite"/>
    </source>
</evidence>
<dbReference type="GO" id="GO:0045717">
    <property type="term" value="P:negative regulation of fatty acid biosynthetic process"/>
    <property type="evidence" value="ECO:0007669"/>
    <property type="project" value="UniProtKB-ARBA"/>
</dbReference>
<dbReference type="PROSITE" id="PS50011">
    <property type="entry name" value="PROTEIN_KINASE_DOM"/>
    <property type="match status" value="1"/>
</dbReference>
<feature type="region of interest" description="Disordered" evidence="11">
    <location>
        <begin position="491"/>
        <end position="514"/>
    </location>
</feature>
<feature type="domain" description="PASTA" evidence="13">
    <location>
        <begin position="595"/>
        <end position="658"/>
    </location>
</feature>
<dbReference type="PROSITE" id="PS00107">
    <property type="entry name" value="PROTEIN_KINASE_ATP"/>
    <property type="match status" value="1"/>
</dbReference>
<dbReference type="OrthoDB" id="9762169at2"/>
<dbReference type="STRING" id="52770.BSZ40_08220"/>